<gene>
    <name evidence="2" type="ORF">NEZAVI_LOCUS15321</name>
</gene>
<reference evidence="2" key="1">
    <citation type="submission" date="2022-01" db="EMBL/GenBank/DDBJ databases">
        <authorList>
            <person name="King R."/>
        </authorList>
    </citation>
    <scope>NUCLEOTIDE SEQUENCE</scope>
</reference>
<accession>A0A9P0HT26</accession>
<name>A0A9P0HT26_NEZVI</name>
<dbReference type="GO" id="GO:0006357">
    <property type="term" value="P:regulation of transcription by RNA polymerase II"/>
    <property type="evidence" value="ECO:0007669"/>
    <property type="project" value="InterPro"/>
</dbReference>
<protein>
    <submittedName>
        <fullName evidence="2">Uncharacterized protein</fullName>
    </submittedName>
</protein>
<feature type="region of interest" description="Disordered" evidence="1">
    <location>
        <begin position="29"/>
        <end position="49"/>
    </location>
</feature>
<organism evidence="2 3">
    <name type="scientific">Nezara viridula</name>
    <name type="common">Southern green stink bug</name>
    <name type="synonym">Cimex viridulus</name>
    <dbReference type="NCBI Taxonomy" id="85310"/>
    <lineage>
        <taxon>Eukaryota</taxon>
        <taxon>Metazoa</taxon>
        <taxon>Ecdysozoa</taxon>
        <taxon>Arthropoda</taxon>
        <taxon>Hexapoda</taxon>
        <taxon>Insecta</taxon>
        <taxon>Pterygota</taxon>
        <taxon>Neoptera</taxon>
        <taxon>Paraneoptera</taxon>
        <taxon>Hemiptera</taxon>
        <taxon>Heteroptera</taxon>
        <taxon>Panheteroptera</taxon>
        <taxon>Pentatomomorpha</taxon>
        <taxon>Pentatomoidea</taxon>
        <taxon>Pentatomidae</taxon>
        <taxon>Pentatominae</taxon>
        <taxon>Nezara</taxon>
    </lineage>
</organism>
<dbReference type="PANTHER" id="PTHR20338">
    <property type="entry name" value="NUCLEAR RESPIRATORY FACTOR 1"/>
    <property type="match status" value="1"/>
</dbReference>
<dbReference type="Proteomes" id="UP001152798">
    <property type="component" value="Chromosome 7"/>
</dbReference>
<sequence length="240" mass="26246">MWGFLALEGSQQLSEPIPWIMPDWPGRSAVAAEDGASSTSSEGAEIPDQERTQIESCFRALSTQVFVCGSMVNLYTSRGGDGRWNLQATGVPVVLLDTGEARSRTSRGIRLVLAERGSSFCLWSDKIDNLSAYRVSGPSFHTMCLSSDHSTFIGLSFDSEFAARELWSHIEQLTSCPENISLSVPGRKKRPVPAKTLPAKTHISQPCCFQHITSVGARDKGRYVSLQTLLPPSLAPQEKE</sequence>
<dbReference type="InterPro" id="IPR039142">
    <property type="entry name" value="NRF1/Ewg"/>
</dbReference>
<proteinExistence type="predicted"/>
<dbReference type="GO" id="GO:0003700">
    <property type="term" value="F:DNA-binding transcription factor activity"/>
    <property type="evidence" value="ECO:0007669"/>
    <property type="project" value="InterPro"/>
</dbReference>
<evidence type="ECO:0000313" key="2">
    <source>
        <dbReference type="EMBL" id="CAH1407644.1"/>
    </source>
</evidence>
<dbReference type="FunFam" id="2.30.29.30:FF:000362">
    <property type="entry name" value="Uncharacterized protein, isoform B"/>
    <property type="match status" value="1"/>
</dbReference>
<dbReference type="EMBL" id="OV725083">
    <property type="protein sequence ID" value="CAH1407644.1"/>
    <property type="molecule type" value="Genomic_DNA"/>
</dbReference>
<evidence type="ECO:0000256" key="1">
    <source>
        <dbReference type="SAM" id="MobiDB-lite"/>
    </source>
</evidence>
<dbReference type="InterPro" id="IPR011993">
    <property type="entry name" value="PH-like_dom_sf"/>
</dbReference>
<keyword evidence="3" id="KW-1185">Reference proteome</keyword>
<dbReference type="OrthoDB" id="10021476at2759"/>
<dbReference type="Gene3D" id="2.30.29.30">
    <property type="entry name" value="Pleckstrin-homology domain (PH domain)/Phosphotyrosine-binding domain (PTB)"/>
    <property type="match status" value="1"/>
</dbReference>
<dbReference type="AlphaFoldDB" id="A0A9P0HT26"/>
<evidence type="ECO:0000313" key="3">
    <source>
        <dbReference type="Proteomes" id="UP001152798"/>
    </source>
</evidence>